<keyword evidence="2" id="KW-0090">Biological rhythms</keyword>
<proteinExistence type="inferred from homology"/>
<evidence type="ECO:0000256" key="3">
    <source>
        <dbReference type="ARBA" id="ARBA00060902"/>
    </source>
</evidence>
<evidence type="ECO:0000313" key="8">
    <source>
        <dbReference type="Proteomes" id="UP000494256"/>
    </source>
</evidence>
<gene>
    <name evidence="5" type="ORF">APLA_LOCUS8100</name>
    <name evidence="6" type="ORF">APLA_LOCUS9123</name>
</gene>
<name>A0A8S1A7T4_ARCPL</name>
<keyword evidence="1 4" id="KW-0732">Signal</keyword>
<dbReference type="InterPro" id="IPR038606">
    <property type="entry name" value="To_sf"/>
</dbReference>
<evidence type="ECO:0000313" key="5">
    <source>
        <dbReference type="EMBL" id="CAB3239921.1"/>
    </source>
</evidence>
<protein>
    <submittedName>
        <fullName evidence="6">Uncharacterized protein</fullName>
    </submittedName>
</protein>
<dbReference type="PANTHER" id="PTHR11008">
    <property type="entry name" value="PROTEIN TAKEOUT-LIKE PROTEIN"/>
    <property type="match status" value="1"/>
</dbReference>
<dbReference type="Pfam" id="PF06585">
    <property type="entry name" value="JHBP"/>
    <property type="match status" value="1"/>
</dbReference>
<dbReference type="InterPro" id="IPR010562">
    <property type="entry name" value="Haemolymph_juvenile_hormone-bd"/>
</dbReference>
<dbReference type="EMBL" id="CADEBC010000503">
    <property type="protein sequence ID" value="CAB3239921.1"/>
    <property type="molecule type" value="Genomic_DNA"/>
</dbReference>
<evidence type="ECO:0000256" key="2">
    <source>
        <dbReference type="ARBA" id="ARBA00023108"/>
    </source>
</evidence>
<sequence>MISFNNLFFLLLVLSGCNGAIDIQKYLKVCNRNALDANDCMVDAVQKGIAAMIDGIPDLDVPQIDPYLQKYFKLDYNNNQLAVKLVMKNTYVTGLKNSIVKDARLRADDDKFHLEVDLTTPKVTITTNYRGEGKFNVLNIYAYGTINTTMTDLTYTWKLDGVPEKKGNDTYVRITEFYMRPDVGSMFTALENENLESRELTDLGVSFANANWRTLYKEFLPFAQENWNKIGTAIANKVFSKVPYDELFPASS</sequence>
<feature type="chain" id="PRO_5036273033" evidence="4">
    <location>
        <begin position="20"/>
        <end position="252"/>
    </location>
</feature>
<keyword evidence="7" id="KW-1185">Reference proteome</keyword>
<comment type="caution">
    <text evidence="6">The sequence shown here is derived from an EMBL/GenBank/DDBJ whole genome shotgun (WGS) entry which is preliminary data.</text>
</comment>
<evidence type="ECO:0000313" key="7">
    <source>
        <dbReference type="Proteomes" id="UP000494106"/>
    </source>
</evidence>
<dbReference type="Gene3D" id="3.15.10.30">
    <property type="entry name" value="Haemolymph juvenile hormone binding protein"/>
    <property type="match status" value="1"/>
</dbReference>
<evidence type="ECO:0000256" key="1">
    <source>
        <dbReference type="ARBA" id="ARBA00022729"/>
    </source>
</evidence>
<comment type="similarity">
    <text evidence="3">Belongs to the TO family.</text>
</comment>
<dbReference type="SMART" id="SM00700">
    <property type="entry name" value="JHBP"/>
    <property type="match status" value="1"/>
</dbReference>
<dbReference type="FunFam" id="3.15.10.30:FF:000001">
    <property type="entry name" value="Takeout-like protein 1"/>
    <property type="match status" value="1"/>
</dbReference>
<organism evidence="6 8">
    <name type="scientific">Arctia plantaginis</name>
    <name type="common">Wood tiger moth</name>
    <name type="synonym">Phalaena plantaginis</name>
    <dbReference type="NCBI Taxonomy" id="874455"/>
    <lineage>
        <taxon>Eukaryota</taxon>
        <taxon>Metazoa</taxon>
        <taxon>Ecdysozoa</taxon>
        <taxon>Arthropoda</taxon>
        <taxon>Hexapoda</taxon>
        <taxon>Insecta</taxon>
        <taxon>Pterygota</taxon>
        <taxon>Neoptera</taxon>
        <taxon>Endopterygota</taxon>
        <taxon>Lepidoptera</taxon>
        <taxon>Glossata</taxon>
        <taxon>Ditrysia</taxon>
        <taxon>Noctuoidea</taxon>
        <taxon>Erebidae</taxon>
        <taxon>Arctiinae</taxon>
        <taxon>Arctia</taxon>
    </lineage>
</organism>
<dbReference type="OrthoDB" id="8196554at2759"/>
<reference evidence="7 8" key="1">
    <citation type="submission" date="2020-04" db="EMBL/GenBank/DDBJ databases">
        <authorList>
            <person name="Wallbank WR R."/>
            <person name="Pardo Diaz C."/>
            <person name="Kozak K."/>
            <person name="Martin S."/>
            <person name="Jiggins C."/>
            <person name="Moest M."/>
            <person name="Warren A I."/>
            <person name="Byers J.R.P. K."/>
            <person name="Montejo-Kovacevich G."/>
            <person name="Yen C E."/>
        </authorList>
    </citation>
    <scope>NUCLEOTIDE SEQUENCE [LARGE SCALE GENOMIC DNA]</scope>
</reference>
<dbReference type="AlphaFoldDB" id="A0A8S1A7T4"/>
<dbReference type="GO" id="GO:0007623">
    <property type="term" value="P:circadian rhythm"/>
    <property type="evidence" value="ECO:0007669"/>
    <property type="project" value="UniProtKB-ARBA"/>
</dbReference>
<dbReference type="Proteomes" id="UP000494106">
    <property type="component" value="Unassembled WGS sequence"/>
</dbReference>
<dbReference type="PANTHER" id="PTHR11008:SF18">
    <property type="entry name" value="BCDNA.GH05536-RELATED"/>
    <property type="match status" value="1"/>
</dbReference>
<feature type="signal peptide" evidence="4">
    <location>
        <begin position="1"/>
        <end position="19"/>
    </location>
</feature>
<accession>A0A8S1A7T4</accession>
<evidence type="ECO:0000313" key="6">
    <source>
        <dbReference type="EMBL" id="CAB3240560.1"/>
    </source>
</evidence>
<dbReference type="GO" id="GO:0005615">
    <property type="term" value="C:extracellular space"/>
    <property type="evidence" value="ECO:0007669"/>
    <property type="project" value="TreeGrafter"/>
</dbReference>
<dbReference type="Proteomes" id="UP000494256">
    <property type="component" value="Unassembled WGS sequence"/>
</dbReference>
<dbReference type="EMBL" id="CADEBD010000309">
    <property type="protein sequence ID" value="CAB3240560.1"/>
    <property type="molecule type" value="Genomic_DNA"/>
</dbReference>
<evidence type="ECO:0000256" key="4">
    <source>
        <dbReference type="SAM" id="SignalP"/>
    </source>
</evidence>